<keyword evidence="2" id="KW-0808">Transferase</keyword>
<dbReference type="NCBIfam" id="TIGR03308">
    <property type="entry name" value="phn_thr-fam"/>
    <property type="match status" value="1"/>
</dbReference>
<evidence type="ECO:0000256" key="2">
    <source>
        <dbReference type="ARBA" id="ARBA00022679"/>
    </source>
</evidence>
<evidence type="ECO:0000313" key="5">
    <source>
        <dbReference type="EMBL" id="UTW04521.1"/>
    </source>
</evidence>
<accession>A0ABY5H096</accession>
<keyword evidence="3" id="KW-0677">Repeat</keyword>
<dbReference type="InterPro" id="IPR011004">
    <property type="entry name" value="Trimer_LpxA-like_sf"/>
</dbReference>
<dbReference type="InterPro" id="IPR017694">
    <property type="entry name" value="Phosphonate_tfrase_rpt"/>
</dbReference>
<dbReference type="InterPro" id="IPR001451">
    <property type="entry name" value="Hexapep"/>
</dbReference>
<name>A0ABY5H096_9GAMM</name>
<dbReference type="PANTHER" id="PTHR43300:SF11">
    <property type="entry name" value="ACETYLTRANSFERASE RV3034C-RELATED"/>
    <property type="match status" value="1"/>
</dbReference>
<evidence type="ECO:0000313" key="6">
    <source>
        <dbReference type="Proteomes" id="UP001059950"/>
    </source>
</evidence>
<reference evidence="5" key="1">
    <citation type="submission" date="2021-04" db="EMBL/GenBank/DDBJ databases">
        <title>Oceanospirillales bacteria with DddD are important DMSP degraders in coastal seawater.</title>
        <authorList>
            <person name="Liu J."/>
        </authorList>
    </citation>
    <scope>NUCLEOTIDE SEQUENCE</scope>
    <source>
        <strain evidence="5">GY6</strain>
    </source>
</reference>
<dbReference type="SUPFAM" id="SSF51161">
    <property type="entry name" value="Trimeric LpxA-like enzymes"/>
    <property type="match status" value="1"/>
</dbReference>
<evidence type="ECO:0000256" key="1">
    <source>
        <dbReference type="ARBA" id="ARBA00007274"/>
    </source>
</evidence>
<evidence type="ECO:0000256" key="3">
    <source>
        <dbReference type="ARBA" id="ARBA00022737"/>
    </source>
</evidence>
<gene>
    <name evidence="5" type="ORF">KDX31_05820</name>
</gene>
<dbReference type="CDD" id="cd03349">
    <property type="entry name" value="LbH_XAT"/>
    <property type="match status" value="1"/>
</dbReference>
<dbReference type="PROSITE" id="PS00101">
    <property type="entry name" value="HEXAPEP_TRANSFERASES"/>
    <property type="match status" value="1"/>
</dbReference>
<protein>
    <submittedName>
        <fullName evidence="5">Acetyltransferase</fullName>
    </submittedName>
</protein>
<dbReference type="PANTHER" id="PTHR43300">
    <property type="entry name" value="ACETYLTRANSFERASE"/>
    <property type="match status" value="1"/>
</dbReference>
<comment type="similarity">
    <text evidence="1">Belongs to the transferase hexapeptide repeat family.</text>
</comment>
<evidence type="ECO:0000256" key="4">
    <source>
        <dbReference type="ARBA" id="ARBA00023315"/>
    </source>
</evidence>
<dbReference type="Pfam" id="PF00132">
    <property type="entry name" value="Hexapep"/>
    <property type="match status" value="1"/>
</dbReference>
<dbReference type="EMBL" id="CP073344">
    <property type="protein sequence ID" value="UTW04521.1"/>
    <property type="molecule type" value="Genomic_DNA"/>
</dbReference>
<keyword evidence="4" id="KW-0012">Acyltransferase</keyword>
<sequence>MKRLSEHPSLAADAQIRDVEFGRFNEVGERCKLVNSRLDDYAYIGNDADIINTTIGKFCSVASHTRLNPGNHPVEKAAMHHFTYRSSMYGLGDDDESFFQWRRDQPVKIGNDVWIGHGAVVLAGVTVGNGAVIAAGAVVSKDVGDYAIVGGVPAKPIRQRFSEEVIQGFNLICWWDWEDALLRERMADFRTLSGEDFLAKYIE</sequence>
<keyword evidence="6" id="KW-1185">Reference proteome</keyword>
<organism evidence="5 6">
    <name type="scientific">Amphritea atlantica</name>
    <dbReference type="NCBI Taxonomy" id="355243"/>
    <lineage>
        <taxon>Bacteria</taxon>
        <taxon>Pseudomonadati</taxon>
        <taxon>Pseudomonadota</taxon>
        <taxon>Gammaproteobacteria</taxon>
        <taxon>Oceanospirillales</taxon>
        <taxon>Oceanospirillaceae</taxon>
        <taxon>Amphritea</taxon>
    </lineage>
</organism>
<dbReference type="InterPro" id="IPR050179">
    <property type="entry name" value="Trans_hexapeptide_repeat"/>
</dbReference>
<dbReference type="Proteomes" id="UP001059950">
    <property type="component" value="Chromosome"/>
</dbReference>
<proteinExistence type="inferred from homology"/>
<dbReference type="InterPro" id="IPR018357">
    <property type="entry name" value="Hexapep_transf_CS"/>
</dbReference>
<dbReference type="Gene3D" id="2.160.10.10">
    <property type="entry name" value="Hexapeptide repeat proteins"/>
    <property type="match status" value="1"/>
</dbReference>